<proteinExistence type="predicted"/>
<feature type="region of interest" description="Disordered" evidence="1">
    <location>
        <begin position="1"/>
        <end position="58"/>
    </location>
</feature>
<evidence type="ECO:0000256" key="1">
    <source>
        <dbReference type="SAM" id="MobiDB-lite"/>
    </source>
</evidence>
<gene>
    <name evidence="2" type="ORF">TIFTF001_026406</name>
</gene>
<feature type="compositionally biased region" description="Polar residues" evidence="1">
    <location>
        <begin position="48"/>
        <end position="58"/>
    </location>
</feature>
<dbReference type="Proteomes" id="UP001187192">
    <property type="component" value="Unassembled WGS sequence"/>
</dbReference>
<sequence length="58" mass="6185">MSSPNDPLTARSKLAGEDQGDLAKTGDNVAGKEGRDDVSRAYLEEGNDSFNIQSEKAQ</sequence>
<accession>A0AA88DL54</accession>
<reference evidence="2" key="1">
    <citation type="submission" date="2023-07" db="EMBL/GenBank/DDBJ databases">
        <title>draft genome sequence of fig (Ficus carica).</title>
        <authorList>
            <person name="Takahashi T."/>
            <person name="Nishimura K."/>
        </authorList>
    </citation>
    <scope>NUCLEOTIDE SEQUENCE</scope>
</reference>
<protein>
    <submittedName>
        <fullName evidence="2">Uncharacterized protein</fullName>
    </submittedName>
</protein>
<organism evidence="2 3">
    <name type="scientific">Ficus carica</name>
    <name type="common">Common fig</name>
    <dbReference type="NCBI Taxonomy" id="3494"/>
    <lineage>
        <taxon>Eukaryota</taxon>
        <taxon>Viridiplantae</taxon>
        <taxon>Streptophyta</taxon>
        <taxon>Embryophyta</taxon>
        <taxon>Tracheophyta</taxon>
        <taxon>Spermatophyta</taxon>
        <taxon>Magnoliopsida</taxon>
        <taxon>eudicotyledons</taxon>
        <taxon>Gunneridae</taxon>
        <taxon>Pentapetalae</taxon>
        <taxon>rosids</taxon>
        <taxon>fabids</taxon>
        <taxon>Rosales</taxon>
        <taxon>Moraceae</taxon>
        <taxon>Ficeae</taxon>
        <taxon>Ficus</taxon>
    </lineage>
</organism>
<dbReference type="AlphaFoldDB" id="A0AA88DL54"/>
<evidence type="ECO:0000313" key="3">
    <source>
        <dbReference type="Proteomes" id="UP001187192"/>
    </source>
</evidence>
<dbReference type="EMBL" id="BTGU01000069">
    <property type="protein sequence ID" value="GMN57297.1"/>
    <property type="molecule type" value="Genomic_DNA"/>
</dbReference>
<evidence type="ECO:0000313" key="2">
    <source>
        <dbReference type="EMBL" id="GMN57297.1"/>
    </source>
</evidence>
<feature type="compositionally biased region" description="Basic and acidic residues" evidence="1">
    <location>
        <begin position="30"/>
        <end position="43"/>
    </location>
</feature>
<comment type="caution">
    <text evidence="2">The sequence shown here is derived from an EMBL/GenBank/DDBJ whole genome shotgun (WGS) entry which is preliminary data.</text>
</comment>
<name>A0AA88DL54_FICCA</name>
<keyword evidence="3" id="KW-1185">Reference proteome</keyword>